<dbReference type="InterPro" id="IPR000056">
    <property type="entry name" value="Ribul_P_3_epim-like"/>
</dbReference>
<gene>
    <name evidence="3" type="ORF">UT16_C0028G0010</name>
</gene>
<dbReference type="GO" id="GO:0046872">
    <property type="term" value="F:metal ion binding"/>
    <property type="evidence" value="ECO:0007669"/>
    <property type="project" value="UniProtKB-KW"/>
</dbReference>
<dbReference type="Gene3D" id="3.20.20.70">
    <property type="entry name" value="Aldolase class I"/>
    <property type="match status" value="1"/>
</dbReference>
<reference evidence="3 4" key="1">
    <citation type="journal article" date="2015" name="Nature">
        <title>rRNA introns, odd ribosomes, and small enigmatic genomes across a large radiation of phyla.</title>
        <authorList>
            <person name="Brown C.T."/>
            <person name="Hug L.A."/>
            <person name="Thomas B.C."/>
            <person name="Sharon I."/>
            <person name="Castelle C.J."/>
            <person name="Singh A."/>
            <person name="Wilkins M.J."/>
            <person name="Williams K.H."/>
            <person name="Banfield J.F."/>
        </authorList>
    </citation>
    <scope>NUCLEOTIDE SEQUENCE [LARGE SCALE GENOMIC DNA]</scope>
</reference>
<dbReference type="InterPro" id="IPR011060">
    <property type="entry name" value="RibuloseP-bd_barrel"/>
</dbReference>
<dbReference type="GO" id="GO:0005975">
    <property type="term" value="P:carbohydrate metabolic process"/>
    <property type="evidence" value="ECO:0007669"/>
    <property type="project" value="InterPro"/>
</dbReference>
<name>A0A0G0LIN1_9BACT</name>
<dbReference type="PANTHER" id="PTHR11749">
    <property type="entry name" value="RIBULOSE-5-PHOSPHATE-3-EPIMERASE"/>
    <property type="match status" value="1"/>
</dbReference>
<evidence type="ECO:0000313" key="4">
    <source>
        <dbReference type="Proteomes" id="UP000034706"/>
    </source>
</evidence>
<dbReference type="SUPFAM" id="SSF51366">
    <property type="entry name" value="Ribulose-phoshate binding barrel"/>
    <property type="match status" value="1"/>
</dbReference>
<evidence type="ECO:0000256" key="1">
    <source>
        <dbReference type="ARBA" id="ARBA00022723"/>
    </source>
</evidence>
<accession>A0A0G0LIN1</accession>
<protein>
    <submittedName>
        <fullName evidence="3">Ribulose-phosphate 3-epimerase</fullName>
    </submittedName>
</protein>
<evidence type="ECO:0000313" key="3">
    <source>
        <dbReference type="EMBL" id="KKQ90927.1"/>
    </source>
</evidence>
<evidence type="ECO:0000256" key="2">
    <source>
        <dbReference type="ARBA" id="ARBA00023235"/>
    </source>
</evidence>
<comment type="caution">
    <text evidence="3">The sequence shown here is derived from an EMBL/GenBank/DDBJ whole genome shotgun (WGS) entry which is preliminary data.</text>
</comment>
<dbReference type="Pfam" id="PF00834">
    <property type="entry name" value="Ribul_P_3_epim"/>
    <property type="match status" value="1"/>
</dbReference>
<feature type="non-terminal residue" evidence="3">
    <location>
        <position position="1"/>
    </location>
</feature>
<proteinExistence type="predicted"/>
<organism evidence="3 4">
    <name type="scientific">Candidatus Azambacteria bacterium GW2011_GWA2_39_10</name>
    <dbReference type="NCBI Taxonomy" id="1618611"/>
    <lineage>
        <taxon>Bacteria</taxon>
        <taxon>Candidatus Azamiibacteriota</taxon>
    </lineage>
</organism>
<dbReference type="Proteomes" id="UP000034706">
    <property type="component" value="Unassembled WGS sequence"/>
</dbReference>
<dbReference type="InterPro" id="IPR013785">
    <property type="entry name" value="Aldolase_TIM"/>
</dbReference>
<dbReference type="EMBL" id="LBVT01000028">
    <property type="protein sequence ID" value="KKQ90927.1"/>
    <property type="molecule type" value="Genomic_DNA"/>
</dbReference>
<dbReference type="GO" id="GO:0016857">
    <property type="term" value="F:racemase and epimerase activity, acting on carbohydrates and derivatives"/>
    <property type="evidence" value="ECO:0007669"/>
    <property type="project" value="InterPro"/>
</dbReference>
<keyword evidence="2" id="KW-0413">Isomerase</keyword>
<sequence>IEKCKQAQIEVGLALNPETPSSTVKPWLEEIDSVMFMGVHPGYGGQNLVLDTATKIGLLRYNNHHNVKIEVDGGVRVENIRQLKEAGADIFVIGSGLLVAPDVGQAIADLKSAISD</sequence>
<keyword evidence="1" id="KW-0479">Metal-binding</keyword>
<dbReference type="AlphaFoldDB" id="A0A0G0LIN1"/>